<dbReference type="AlphaFoldDB" id="A0A0A9A9I6"/>
<evidence type="ECO:0000256" key="1">
    <source>
        <dbReference type="SAM" id="MobiDB-lite"/>
    </source>
</evidence>
<name>A0A0A9A9I6_ARUDO</name>
<evidence type="ECO:0000313" key="2">
    <source>
        <dbReference type="EMBL" id="JAD43712.1"/>
    </source>
</evidence>
<proteinExistence type="predicted"/>
<feature type="region of interest" description="Disordered" evidence="1">
    <location>
        <begin position="34"/>
        <end position="56"/>
    </location>
</feature>
<protein>
    <submittedName>
        <fullName evidence="2">Uncharacterized protein</fullName>
    </submittedName>
</protein>
<dbReference type="EMBL" id="GBRH01254183">
    <property type="protein sequence ID" value="JAD43712.1"/>
    <property type="molecule type" value="Transcribed_RNA"/>
</dbReference>
<organism evidence="2">
    <name type="scientific">Arundo donax</name>
    <name type="common">Giant reed</name>
    <name type="synonym">Donax arundinaceus</name>
    <dbReference type="NCBI Taxonomy" id="35708"/>
    <lineage>
        <taxon>Eukaryota</taxon>
        <taxon>Viridiplantae</taxon>
        <taxon>Streptophyta</taxon>
        <taxon>Embryophyta</taxon>
        <taxon>Tracheophyta</taxon>
        <taxon>Spermatophyta</taxon>
        <taxon>Magnoliopsida</taxon>
        <taxon>Liliopsida</taxon>
        <taxon>Poales</taxon>
        <taxon>Poaceae</taxon>
        <taxon>PACMAD clade</taxon>
        <taxon>Arundinoideae</taxon>
        <taxon>Arundineae</taxon>
        <taxon>Arundo</taxon>
    </lineage>
</organism>
<reference evidence="2" key="2">
    <citation type="journal article" date="2015" name="Data Brief">
        <title>Shoot transcriptome of the giant reed, Arundo donax.</title>
        <authorList>
            <person name="Barrero R.A."/>
            <person name="Guerrero F.D."/>
            <person name="Moolhuijzen P."/>
            <person name="Goolsby J.A."/>
            <person name="Tidwell J."/>
            <person name="Bellgard S.E."/>
            <person name="Bellgard M.I."/>
        </authorList>
    </citation>
    <scope>NUCLEOTIDE SEQUENCE</scope>
    <source>
        <tissue evidence="2">Shoot tissue taken approximately 20 cm above the soil surface</tissue>
    </source>
</reference>
<sequence length="118" mass="13250">MYRNAFTMRSDGVGLEAVRVLRWGLRTEAARPTSSMRWSTMSDMGASREEPDASSRSISGAAWSSLYRHATTRRSEPKLLASMVRRLALANRPEGSYSNLMRGVEMAVMRTMEKVSTE</sequence>
<accession>A0A0A9A9I6</accession>
<reference evidence="2" key="1">
    <citation type="submission" date="2014-09" db="EMBL/GenBank/DDBJ databases">
        <authorList>
            <person name="Magalhaes I.L.F."/>
            <person name="Oliveira U."/>
            <person name="Santos F.R."/>
            <person name="Vidigal T.H.D.A."/>
            <person name="Brescovit A.D."/>
            <person name="Santos A.J."/>
        </authorList>
    </citation>
    <scope>NUCLEOTIDE SEQUENCE</scope>
    <source>
        <tissue evidence="2">Shoot tissue taken approximately 20 cm above the soil surface</tissue>
    </source>
</reference>